<dbReference type="Gene3D" id="1.10.510.10">
    <property type="entry name" value="Transferase(Phosphotransferase) domain 1"/>
    <property type="match status" value="1"/>
</dbReference>
<dbReference type="GO" id="GO:0004674">
    <property type="term" value="F:protein serine/threonine kinase activity"/>
    <property type="evidence" value="ECO:0007669"/>
    <property type="project" value="UniProtKB-KW"/>
</dbReference>
<dbReference type="Gene3D" id="3.30.200.20">
    <property type="entry name" value="Phosphorylase Kinase, domain 1"/>
    <property type="match status" value="1"/>
</dbReference>
<dbReference type="GO" id="GO:0005524">
    <property type="term" value="F:ATP binding"/>
    <property type="evidence" value="ECO:0007669"/>
    <property type="project" value="UniProtKB-UniRule"/>
</dbReference>
<dbReference type="PROSITE" id="PS50011">
    <property type="entry name" value="PROTEIN_KINASE_DOM"/>
    <property type="match status" value="1"/>
</dbReference>
<keyword evidence="3" id="KW-0418">Kinase</keyword>
<dbReference type="AlphaFoldDB" id="A0AAN9XSL7"/>
<evidence type="ECO:0000259" key="7">
    <source>
        <dbReference type="PROSITE" id="PS50011"/>
    </source>
</evidence>
<evidence type="ECO:0000256" key="2">
    <source>
        <dbReference type="ARBA" id="ARBA00022741"/>
    </source>
</evidence>
<evidence type="ECO:0000256" key="3">
    <source>
        <dbReference type="ARBA" id="ARBA00022777"/>
    </source>
</evidence>
<dbReference type="InterPro" id="IPR017441">
    <property type="entry name" value="Protein_kinase_ATP_BS"/>
</dbReference>
<evidence type="ECO:0000313" key="9">
    <source>
        <dbReference type="Proteomes" id="UP001386955"/>
    </source>
</evidence>
<name>A0AAN9XSL7_PSOTE</name>
<dbReference type="PROSITE" id="PS00108">
    <property type="entry name" value="PROTEIN_KINASE_ST"/>
    <property type="match status" value="1"/>
</dbReference>
<dbReference type="PANTHER" id="PTHR48011:SF18">
    <property type="entry name" value="MITOGEN-ACTIVATED PROTEIN KINASE KINASE KINASE 19-RELATED"/>
    <property type="match status" value="1"/>
</dbReference>
<dbReference type="SMART" id="SM00220">
    <property type="entry name" value="S_TKc"/>
    <property type="match status" value="1"/>
</dbReference>
<gene>
    <name evidence="8" type="ORF">VNO78_08167</name>
</gene>
<protein>
    <recommendedName>
        <fullName evidence="7">Protein kinase domain-containing protein</fullName>
    </recommendedName>
</protein>
<keyword evidence="4 5" id="KW-0067">ATP-binding</keyword>
<dbReference type="FunFam" id="1.10.510.10:FF:000882">
    <property type="entry name" value="Mitogen-activated protein kinase kinase kinase 17"/>
    <property type="match status" value="1"/>
</dbReference>
<dbReference type="InterPro" id="IPR052751">
    <property type="entry name" value="Plant_MAPKKK"/>
</dbReference>
<dbReference type="Proteomes" id="UP001386955">
    <property type="component" value="Unassembled WGS sequence"/>
</dbReference>
<reference evidence="8 9" key="1">
    <citation type="submission" date="2024-01" db="EMBL/GenBank/DDBJ databases">
        <title>The genomes of 5 underutilized Papilionoideae crops provide insights into root nodulation and disease resistanc.</title>
        <authorList>
            <person name="Jiang F."/>
        </authorList>
    </citation>
    <scope>NUCLEOTIDE SEQUENCE [LARGE SCALE GENOMIC DNA]</scope>
    <source>
        <strain evidence="8">DUOXIRENSHENG_FW03</strain>
        <tissue evidence="8">Leaves</tissue>
    </source>
</reference>
<dbReference type="EMBL" id="JAYMYS010000002">
    <property type="protein sequence ID" value="KAK7406540.1"/>
    <property type="molecule type" value="Genomic_DNA"/>
</dbReference>
<dbReference type="InterPro" id="IPR000719">
    <property type="entry name" value="Prot_kinase_dom"/>
</dbReference>
<keyword evidence="1" id="KW-0808">Transferase</keyword>
<dbReference type="CDD" id="cd06606">
    <property type="entry name" value="STKc_MAPKKK"/>
    <property type="match status" value="1"/>
</dbReference>
<proteinExistence type="inferred from homology"/>
<organism evidence="8 9">
    <name type="scientific">Psophocarpus tetragonolobus</name>
    <name type="common">Winged bean</name>
    <name type="synonym">Dolichos tetragonolobus</name>
    <dbReference type="NCBI Taxonomy" id="3891"/>
    <lineage>
        <taxon>Eukaryota</taxon>
        <taxon>Viridiplantae</taxon>
        <taxon>Streptophyta</taxon>
        <taxon>Embryophyta</taxon>
        <taxon>Tracheophyta</taxon>
        <taxon>Spermatophyta</taxon>
        <taxon>Magnoliopsida</taxon>
        <taxon>eudicotyledons</taxon>
        <taxon>Gunneridae</taxon>
        <taxon>Pentapetalae</taxon>
        <taxon>rosids</taxon>
        <taxon>fabids</taxon>
        <taxon>Fabales</taxon>
        <taxon>Fabaceae</taxon>
        <taxon>Papilionoideae</taxon>
        <taxon>50 kb inversion clade</taxon>
        <taxon>NPAAA clade</taxon>
        <taxon>indigoferoid/millettioid clade</taxon>
        <taxon>Phaseoleae</taxon>
        <taxon>Psophocarpus</taxon>
    </lineage>
</organism>
<sequence length="346" mass="38713">MNWVRGDSLGTGSFATVNIAVPTNASTLLPSLMAAKSSHAHTSCMLKHEKQLLDRLASSPYIINCFGHDHTVENGEEFYNIFLEYAAGGSLADQVKIHGGRLPEPYVRRCTRTIVEGLNHIHASGIVHGDLKLENILVFDNGDVKIADFGLGKEKGEKQRKLECRGTPLFMSPELVNENECESPADIWALGCAVVEMITGKPAWEVDGSNMWSLLIRIGVGEELPKIPEELSEEGKDFLLKCLVKEAEKRWSAEMLLNHPFIKADADTFWFDKVNERLLLPSPRTHFDFLHRASTVTVSAPSSPDSEDWHMRELGSSCSAESRVQRLLTNERPEEWSESEGWTRVR</sequence>
<feature type="domain" description="Protein kinase" evidence="7">
    <location>
        <begin position="3"/>
        <end position="262"/>
    </location>
</feature>
<evidence type="ECO:0000256" key="1">
    <source>
        <dbReference type="ARBA" id="ARBA00022679"/>
    </source>
</evidence>
<dbReference type="Pfam" id="PF00069">
    <property type="entry name" value="Pkinase"/>
    <property type="match status" value="1"/>
</dbReference>
<comment type="caution">
    <text evidence="8">The sequence shown here is derived from an EMBL/GenBank/DDBJ whole genome shotgun (WGS) entry which is preliminary data.</text>
</comment>
<keyword evidence="6" id="KW-0723">Serine/threonine-protein kinase</keyword>
<accession>A0AAN9XSL7</accession>
<evidence type="ECO:0000313" key="8">
    <source>
        <dbReference type="EMBL" id="KAK7406540.1"/>
    </source>
</evidence>
<comment type="similarity">
    <text evidence="6">Belongs to the protein kinase superfamily.</text>
</comment>
<evidence type="ECO:0000256" key="5">
    <source>
        <dbReference type="PROSITE-ProRule" id="PRU10141"/>
    </source>
</evidence>
<dbReference type="InterPro" id="IPR008271">
    <property type="entry name" value="Ser/Thr_kinase_AS"/>
</dbReference>
<keyword evidence="2 5" id="KW-0547">Nucleotide-binding</keyword>
<evidence type="ECO:0000256" key="4">
    <source>
        <dbReference type="ARBA" id="ARBA00022840"/>
    </source>
</evidence>
<dbReference type="SUPFAM" id="SSF56112">
    <property type="entry name" value="Protein kinase-like (PK-like)"/>
    <property type="match status" value="1"/>
</dbReference>
<dbReference type="PANTHER" id="PTHR48011">
    <property type="entry name" value="CCR4-NOT TRANSCRIPTIONAL COMPLEX SUBUNIT CAF120-RELATED"/>
    <property type="match status" value="1"/>
</dbReference>
<dbReference type="InterPro" id="IPR011009">
    <property type="entry name" value="Kinase-like_dom_sf"/>
</dbReference>
<dbReference type="GO" id="GO:0007165">
    <property type="term" value="P:signal transduction"/>
    <property type="evidence" value="ECO:0007669"/>
    <property type="project" value="TreeGrafter"/>
</dbReference>
<keyword evidence="9" id="KW-1185">Reference proteome</keyword>
<evidence type="ECO:0000256" key="6">
    <source>
        <dbReference type="RuleBase" id="RU000304"/>
    </source>
</evidence>
<feature type="binding site" evidence="5">
    <location>
        <position position="36"/>
    </location>
    <ligand>
        <name>ATP</name>
        <dbReference type="ChEBI" id="CHEBI:30616"/>
    </ligand>
</feature>
<dbReference type="PROSITE" id="PS00107">
    <property type="entry name" value="PROTEIN_KINASE_ATP"/>
    <property type="match status" value="1"/>
</dbReference>